<dbReference type="RefSeq" id="WP_097107706.1">
    <property type="nucleotide sequence ID" value="NZ_OCMU01000005.1"/>
</dbReference>
<gene>
    <name evidence="1" type="ORF">SAMN06297164_3638</name>
</gene>
<name>A0A286AM80_9PROT</name>
<dbReference type="Proteomes" id="UP000219335">
    <property type="component" value="Unassembled WGS sequence"/>
</dbReference>
<proteinExistence type="predicted"/>
<reference evidence="1 2" key="1">
    <citation type="submission" date="2017-09" db="EMBL/GenBank/DDBJ databases">
        <authorList>
            <person name="Ehlers B."/>
            <person name="Leendertz F.H."/>
        </authorList>
    </citation>
    <scope>NUCLEOTIDE SEQUENCE [LARGE SCALE GENOMIC DNA]</scope>
    <source>
        <strain evidence="1 2">Nm42</strain>
    </source>
</reference>
<dbReference type="AlphaFoldDB" id="A0A286AM80"/>
<dbReference type="EMBL" id="OCMU01000005">
    <property type="protein sequence ID" value="SOD22982.1"/>
    <property type="molecule type" value="Genomic_DNA"/>
</dbReference>
<evidence type="ECO:0000313" key="2">
    <source>
        <dbReference type="Proteomes" id="UP000219335"/>
    </source>
</evidence>
<protein>
    <submittedName>
        <fullName evidence="1">Antitoxin CcdA</fullName>
    </submittedName>
</protein>
<accession>A0A286AM80</accession>
<sequence>MTNRATITISDECWEYLGKVAGDNRSAYINDLLNKDLRNYQEQKAIQDNIEEAEDLDYQNELAEWDVTLMDGIPNE</sequence>
<organism evidence="1 2">
    <name type="scientific">Nitrosomonas ureae</name>
    <dbReference type="NCBI Taxonomy" id="44577"/>
    <lineage>
        <taxon>Bacteria</taxon>
        <taxon>Pseudomonadati</taxon>
        <taxon>Pseudomonadota</taxon>
        <taxon>Betaproteobacteria</taxon>
        <taxon>Nitrosomonadales</taxon>
        <taxon>Nitrosomonadaceae</taxon>
        <taxon>Nitrosomonas</taxon>
    </lineage>
</organism>
<evidence type="ECO:0000313" key="1">
    <source>
        <dbReference type="EMBL" id="SOD22982.1"/>
    </source>
</evidence>